<keyword evidence="5" id="KW-1185">Reference proteome</keyword>
<dbReference type="PANTHER" id="PTHR43405">
    <property type="entry name" value="GLYCOSYL HYDROLASE DIGH"/>
    <property type="match status" value="1"/>
</dbReference>
<evidence type="ECO:0000313" key="4">
    <source>
        <dbReference type="EMBL" id="GAA5483847.1"/>
    </source>
</evidence>
<evidence type="ECO:0000313" key="5">
    <source>
        <dbReference type="Proteomes" id="UP001476282"/>
    </source>
</evidence>
<feature type="domain" description="Glycosyl hydrolase-like 10" evidence="3">
    <location>
        <begin position="34"/>
        <end position="299"/>
    </location>
</feature>
<accession>A0ABP9UT13</accession>
<dbReference type="SUPFAM" id="SSF51445">
    <property type="entry name" value="(Trans)glycosidases"/>
    <property type="match status" value="1"/>
</dbReference>
<gene>
    <name evidence="4" type="ORF">Hsar01_03081</name>
</gene>
<reference evidence="4 5" key="1">
    <citation type="submission" date="2024-02" db="EMBL/GenBank/DDBJ databases">
        <title>Haloferula sargassicola NBRC 104335.</title>
        <authorList>
            <person name="Ichikawa N."/>
            <person name="Katano-Makiyama Y."/>
            <person name="Hidaka K."/>
        </authorList>
    </citation>
    <scope>NUCLEOTIDE SEQUENCE [LARGE SCALE GENOMIC DNA]</scope>
    <source>
        <strain evidence="4 5">NBRC 104335</strain>
    </source>
</reference>
<dbReference type="Proteomes" id="UP001476282">
    <property type="component" value="Unassembled WGS sequence"/>
</dbReference>
<dbReference type="Pfam" id="PF02638">
    <property type="entry name" value="GHL10"/>
    <property type="match status" value="1"/>
</dbReference>
<feature type="signal peptide" evidence="2">
    <location>
        <begin position="1"/>
        <end position="20"/>
    </location>
</feature>
<dbReference type="InterPro" id="IPR052177">
    <property type="entry name" value="Divisome_Glycosyl_Hydrolase"/>
</dbReference>
<sequence>MPTRLLLLFLCLTALLSAQTYRPVRERPPMPPREFRGAWVAVVYNIDWPSAKGLSAGTQQEQAVAILNKMAAMNMNAVILQVRSHCDAVYASNKEPWSPWLTGTMGRGPGYDPLEFWVKEAHRRGIEVHAWFNPFRALSNVSQQACPNHVSKASPGITKRYGTLLWCDPAVPETRQRAMSAILDVVRRYDVDGVHLDDYFYPYPEDGRAFADGRSPAQRRGIVDGFVRDLYSQVKGAKPWVRVGISPFGIYRPGVPAGIEAGLDAYEQLGCDARKWLANGWVDYLAPQLYWRDQPRKQSFSALLGWWREQGSRPVWPGIAVSRVSSSEDPGRPASEITRQVGLSRTIGPRNWVGHIQWSMKALSQNRGGVSDLLSKGAYSEPALVPPMPWMGKKSVAPVSAQASADGETLKIRWRTGDGSSSKVAVMGRNGRTWHMLAVRRAAAGGLDFRLSGRQPPEAISVSAVDRFGNLSVPAVLAR</sequence>
<keyword evidence="1 2" id="KW-0732">Signal</keyword>
<feature type="chain" id="PRO_5047203776" description="Glycosyl hydrolase-like 10 domain-containing protein" evidence="2">
    <location>
        <begin position="21"/>
        <end position="479"/>
    </location>
</feature>
<dbReference type="EMBL" id="BAABRI010000018">
    <property type="protein sequence ID" value="GAA5483847.1"/>
    <property type="molecule type" value="Genomic_DNA"/>
</dbReference>
<dbReference type="RefSeq" id="WP_353567951.1">
    <property type="nucleotide sequence ID" value="NZ_BAABRI010000018.1"/>
</dbReference>
<organism evidence="4 5">
    <name type="scientific">Haloferula sargassicola</name>
    <dbReference type="NCBI Taxonomy" id="490096"/>
    <lineage>
        <taxon>Bacteria</taxon>
        <taxon>Pseudomonadati</taxon>
        <taxon>Verrucomicrobiota</taxon>
        <taxon>Verrucomicrobiia</taxon>
        <taxon>Verrucomicrobiales</taxon>
        <taxon>Verrucomicrobiaceae</taxon>
        <taxon>Haloferula</taxon>
    </lineage>
</organism>
<protein>
    <recommendedName>
        <fullName evidence="3">Glycosyl hydrolase-like 10 domain-containing protein</fullName>
    </recommendedName>
</protein>
<dbReference type="PANTHER" id="PTHR43405:SF1">
    <property type="entry name" value="GLYCOSYL HYDROLASE DIGH"/>
    <property type="match status" value="1"/>
</dbReference>
<dbReference type="InterPro" id="IPR003790">
    <property type="entry name" value="GHL10"/>
</dbReference>
<evidence type="ECO:0000256" key="1">
    <source>
        <dbReference type="ARBA" id="ARBA00022729"/>
    </source>
</evidence>
<dbReference type="Gene3D" id="3.20.20.80">
    <property type="entry name" value="Glycosidases"/>
    <property type="match status" value="1"/>
</dbReference>
<evidence type="ECO:0000256" key="2">
    <source>
        <dbReference type="SAM" id="SignalP"/>
    </source>
</evidence>
<dbReference type="InterPro" id="IPR017853">
    <property type="entry name" value="GH"/>
</dbReference>
<name>A0ABP9UT13_9BACT</name>
<proteinExistence type="predicted"/>
<evidence type="ECO:0000259" key="3">
    <source>
        <dbReference type="Pfam" id="PF02638"/>
    </source>
</evidence>
<comment type="caution">
    <text evidence="4">The sequence shown here is derived from an EMBL/GenBank/DDBJ whole genome shotgun (WGS) entry which is preliminary data.</text>
</comment>